<keyword evidence="3" id="KW-0349">Heme</keyword>
<evidence type="ECO:0000313" key="6">
    <source>
        <dbReference type="EMBL" id="WXB18930.1"/>
    </source>
</evidence>
<feature type="region of interest" description="Disordered" evidence="4">
    <location>
        <begin position="154"/>
        <end position="180"/>
    </location>
</feature>
<dbReference type="InterPro" id="IPR002401">
    <property type="entry name" value="Cyt_P450_E_grp-I"/>
</dbReference>
<keyword evidence="5" id="KW-0472">Membrane</keyword>
<evidence type="ECO:0000256" key="2">
    <source>
        <dbReference type="ARBA" id="ARBA00010617"/>
    </source>
</evidence>
<reference evidence="6 7" key="1">
    <citation type="submission" date="2021-12" db="EMBL/GenBank/DDBJ databases">
        <title>Discovery of the Pendulisporaceae a myxobacterial family with distinct sporulation behavior and unique specialized metabolism.</title>
        <authorList>
            <person name="Garcia R."/>
            <person name="Popoff A."/>
            <person name="Bader C.D."/>
            <person name="Loehr J."/>
            <person name="Walesch S."/>
            <person name="Walt C."/>
            <person name="Boldt J."/>
            <person name="Bunk B."/>
            <person name="Haeckl F.J.F.P.J."/>
            <person name="Gunesch A.P."/>
            <person name="Birkelbach J."/>
            <person name="Nuebel U."/>
            <person name="Pietschmann T."/>
            <person name="Bach T."/>
            <person name="Mueller R."/>
        </authorList>
    </citation>
    <scope>NUCLEOTIDE SEQUENCE [LARGE SCALE GENOMIC DNA]</scope>
    <source>
        <strain evidence="6 7">MSr11954</strain>
    </source>
</reference>
<organism evidence="6 7">
    <name type="scientific">Pendulispora albinea</name>
    <dbReference type="NCBI Taxonomy" id="2741071"/>
    <lineage>
        <taxon>Bacteria</taxon>
        <taxon>Pseudomonadati</taxon>
        <taxon>Myxococcota</taxon>
        <taxon>Myxococcia</taxon>
        <taxon>Myxococcales</taxon>
        <taxon>Sorangiineae</taxon>
        <taxon>Pendulisporaceae</taxon>
        <taxon>Pendulispora</taxon>
    </lineage>
</organism>
<dbReference type="RefSeq" id="WP_394828556.1">
    <property type="nucleotide sequence ID" value="NZ_CP089984.1"/>
</dbReference>
<feature type="region of interest" description="Disordered" evidence="4">
    <location>
        <begin position="1"/>
        <end position="29"/>
    </location>
</feature>
<evidence type="ECO:0000256" key="3">
    <source>
        <dbReference type="RuleBase" id="RU000461"/>
    </source>
</evidence>
<dbReference type="EMBL" id="CP089984">
    <property type="protein sequence ID" value="WXB18930.1"/>
    <property type="molecule type" value="Genomic_DNA"/>
</dbReference>
<keyword evidence="3" id="KW-0560">Oxidoreductase</keyword>
<dbReference type="PROSITE" id="PS00086">
    <property type="entry name" value="CYTOCHROME_P450"/>
    <property type="match status" value="1"/>
</dbReference>
<evidence type="ECO:0000313" key="7">
    <source>
        <dbReference type="Proteomes" id="UP001370348"/>
    </source>
</evidence>
<dbReference type="InterPro" id="IPR036396">
    <property type="entry name" value="Cyt_P450_sf"/>
</dbReference>
<gene>
    <name evidence="6" type="ORF">LZC94_17045</name>
</gene>
<keyword evidence="3" id="KW-0503">Monooxygenase</keyword>
<dbReference type="InterPro" id="IPR050121">
    <property type="entry name" value="Cytochrome_P450_monoxygenase"/>
</dbReference>
<comment type="similarity">
    <text evidence="2 3">Belongs to the cytochrome P450 family.</text>
</comment>
<dbReference type="Gene3D" id="1.10.630.10">
    <property type="entry name" value="Cytochrome P450"/>
    <property type="match status" value="1"/>
</dbReference>
<accession>A0ABZ2M8X3</accession>
<feature type="compositionally biased region" description="Low complexity" evidence="4">
    <location>
        <begin position="154"/>
        <end position="174"/>
    </location>
</feature>
<proteinExistence type="inferred from homology"/>
<keyword evidence="3" id="KW-0408">Iron</keyword>
<keyword evidence="5" id="KW-0812">Transmembrane</keyword>
<protein>
    <submittedName>
        <fullName evidence="6">Cytochrome P450</fullName>
    </submittedName>
</protein>
<keyword evidence="3" id="KW-0479">Metal-binding</keyword>
<sequence>MTASKSATGTGRIETDSVAARAGRDGAAGRATAHEPLSFLDRVFPSAGEAIWLPGQKLCIANADAARAILANAEGAYEEHSDFFRTRRGTFGPRAAQVAIGGSARALLTAHRTAHAGRLGDAVRMLAPVSEWPDAGNRLVYAHLAEALLSPARSGSRSRWSSRGRSNAPARSSSPPSPLRRTLDDVVARAVLAGARERQSRLGRAVLRFRVAMELGRALEESRKGTGEPADLLDVVARGAPPDAAISDLVEVYLSFVFAIAGSVGFTLGWSVYLLGTHPDVRAEPAWIVREALRLWPVAWMLARRPARTHDVLGVRVTPKDYVVVCPYLVHRNPKYWDEPRRFRPQRWASPETKRAFMPFGFGPHACAAGSLSMQLVEDILRILAGDYALTAETIDPRPHIGPALAPPRFALHLRRRSGPR</sequence>
<dbReference type="InterPro" id="IPR001128">
    <property type="entry name" value="Cyt_P450"/>
</dbReference>
<evidence type="ECO:0000256" key="4">
    <source>
        <dbReference type="SAM" id="MobiDB-lite"/>
    </source>
</evidence>
<dbReference type="PANTHER" id="PTHR24305:SF166">
    <property type="entry name" value="CYTOCHROME P450 12A4, MITOCHONDRIAL-RELATED"/>
    <property type="match status" value="1"/>
</dbReference>
<feature type="transmembrane region" description="Helical" evidence="5">
    <location>
        <begin position="252"/>
        <end position="275"/>
    </location>
</feature>
<dbReference type="PANTHER" id="PTHR24305">
    <property type="entry name" value="CYTOCHROME P450"/>
    <property type="match status" value="1"/>
</dbReference>
<evidence type="ECO:0000256" key="5">
    <source>
        <dbReference type="SAM" id="Phobius"/>
    </source>
</evidence>
<dbReference type="PRINTS" id="PR00463">
    <property type="entry name" value="EP450I"/>
</dbReference>
<dbReference type="InterPro" id="IPR017972">
    <property type="entry name" value="Cyt_P450_CS"/>
</dbReference>
<dbReference type="Pfam" id="PF00067">
    <property type="entry name" value="p450"/>
    <property type="match status" value="1"/>
</dbReference>
<dbReference type="SUPFAM" id="SSF48264">
    <property type="entry name" value="Cytochrome P450"/>
    <property type="match status" value="1"/>
</dbReference>
<comment type="cofactor">
    <cofactor evidence="1">
        <name>heme</name>
        <dbReference type="ChEBI" id="CHEBI:30413"/>
    </cofactor>
</comment>
<keyword evidence="5" id="KW-1133">Transmembrane helix</keyword>
<dbReference type="Proteomes" id="UP001370348">
    <property type="component" value="Chromosome"/>
</dbReference>
<evidence type="ECO:0000256" key="1">
    <source>
        <dbReference type="ARBA" id="ARBA00001971"/>
    </source>
</evidence>
<name>A0ABZ2M8X3_9BACT</name>
<dbReference type="CDD" id="cd00302">
    <property type="entry name" value="cytochrome_P450"/>
    <property type="match status" value="1"/>
</dbReference>
<keyword evidence="7" id="KW-1185">Reference proteome</keyword>